<dbReference type="Proteomes" id="UP000651482">
    <property type="component" value="Unassembled WGS sequence"/>
</dbReference>
<sequence>MSKDDYRIWSNADLDYEEWKDWMEEEYPTLSEDERVAMMYEENGHYLEDERLNLDIQLSQPILVVADLGLWNGRRTGYKEIPSGNIRDCLYSDYDYTTWYVDRNGDFRCDDTHHDGTNHYLYRVYKDNVSKAQKDRLKEKIYNGTATRADIVYVTRRLGDEIGKVYGWSFPTRQRERGEAR</sequence>
<comment type="caution">
    <text evidence="1">The sequence shown here is derived from an EMBL/GenBank/DDBJ whole genome shotgun (WGS) entry which is preliminary data.</text>
</comment>
<protein>
    <submittedName>
        <fullName evidence="1">Uncharacterized protein</fullName>
    </submittedName>
</protein>
<accession>A0A926DA61</accession>
<dbReference type="AlphaFoldDB" id="A0A926DA61"/>
<proteinExistence type="predicted"/>
<reference evidence="1" key="1">
    <citation type="submission" date="2020-08" db="EMBL/GenBank/DDBJ databases">
        <title>Genome public.</title>
        <authorList>
            <person name="Liu C."/>
            <person name="Sun Q."/>
        </authorList>
    </citation>
    <scope>NUCLEOTIDE SEQUENCE</scope>
    <source>
        <strain evidence="1">NSJ-40</strain>
    </source>
</reference>
<gene>
    <name evidence="1" type="ORF">IAG03_10960</name>
</gene>
<evidence type="ECO:0000313" key="1">
    <source>
        <dbReference type="EMBL" id="MBC8534496.1"/>
    </source>
</evidence>
<keyword evidence="2" id="KW-1185">Reference proteome</keyword>
<dbReference type="EMBL" id="JACRSN010000018">
    <property type="protein sequence ID" value="MBC8534496.1"/>
    <property type="molecule type" value="Genomic_DNA"/>
</dbReference>
<dbReference type="RefSeq" id="WP_249320077.1">
    <property type="nucleotide sequence ID" value="NZ_JACRSN010000018.1"/>
</dbReference>
<name>A0A926DA61_9FIRM</name>
<evidence type="ECO:0000313" key="2">
    <source>
        <dbReference type="Proteomes" id="UP000651482"/>
    </source>
</evidence>
<organism evidence="1 2">
    <name type="scientific">Yeguia hominis</name>
    <dbReference type="NCBI Taxonomy" id="2763662"/>
    <lineage>
        <taxon>Bacteria</taxon>
        <taxon>Bacillati</taxon>
        <taxon>Bacillota</taxon>
        <taxon>Clostridia</taxon>
        <taxon>Eubacteriales</taxon>
        <taxon>Yeguiaceae</taxon>
        <taxon>Yeguia</taxon>
    </lineage>
</organism>